<keyword evidence="6" id="KW-0175">Coiled coil</keyword>
<comment type="caution">
    <text evidence="9">The sequence shown here is derived from an EMBL/GenBank/DDBJ whole genome shotgun (WGS) entry which is preliminary data.</text>
</comment>
<dbReference type="Gene3D" id="3.30.40.10">
    <property type="entry name" value="Zinc/RING finger domain, C3HC4 (zinc finger)"/>
    <property type="match status" value="1"/>
</dbReference>
<dbReference type="InterPro" id="IPR017907">
    <property type="entry name" value="Znf_RING_CS"/>
</dbReference>
<keyword evidence="3 5" id="KW-0863">Zinc-finger</keyword>
<evidence type="ECO:0000256" key="3">
    <source>
        <dbReference type="ARBA" id="ARBA00022771"/>
    </source>
</evidence>
<protein>
    <submittedName>
        <fullName evidence="9">Tripartite motif-containing protein 26</fullName>
    </submittedName>
</protein>
<sequence>MSCGICLSKLKEPVSVPCGHLYCTECLTGHVSATSPDGFTSTCPSCRETFNMVRPELTCLPKKFHQYIVPSIRRVYIDMSRHENLRKKLSASEARVAALEKDKERLMAECERQIAAARAHSHSETHAILRAKELKEMLRSSALDAARAEEARDDAQVAMEEAQEAMEEAKEAAAQAQTIAEESQAALRAMKIKYDKMKRHCRSLALDAARREEGREPDDEEEIVFEGPSGIRKKRTSALVDLSLDEAPVSPKRLRIIRPLPRSRQSLVTPVNAAPRPRSSFPGNIDAPQLPLGSPFHS</sequence>
<evidence type="ECO:0000259" key="8">
    <source>
        <dbReference type="PROSITE" id="PS50089"/>
    </source>
</evidence>
<dbReference type="SUPFAM" id="SSF57850">
    <property type="entry name" value="RING/U-box"/>
    <property type="match status" value="1"/>
</dbReference>
<dbReference type="InterPro" id="IPR001841">
    <property type="entry name" value="Znf_RING"/>
</dbReference>
<comment type="similarity">
    <text evidence="1">Belongs to the TRIM/RBCC family.</text>
</comment>
<dbReference type="InterPro" id="IPR018957">
    <property type="entry name" value="Znf_C3HC4_RING-type"/>
</dbReference>
<dbReference type="Pfam" id="PF00097">
    <property type="entry name" value="zf-C3HC4"/>
    <property type="match status" value="1"/>
</dbReference>
<dbReference type="GO" id="GO:0008270">
    <property type="term" value="F:zinc ion binding"/>
    <property type="evidence" value="ECO:0007669"/>
    <property type="project" value="UniProtKB-KW"/>
</dbReference>
<dbReference type="SMART" id="SM00184">
    <property type="entry name" value="RING"/>
    <property type="match status" value="1"/>
</dbReference>
<dbReference type="PROSITE" id="PS50089">
    <property type="entry name" value="ZF_RING_2"/>
    <property type="match status" value="1"/>
</dbReference>
<keyword evidence="2" id="KW-0479">Metal-binding</keyword>
<gene>
    <name evidence="9" type="ORF">MVEN_00977500</name>
</gene>
<keyword evidence="10" id="KW-1185">Reference proteome</keyword>
<dbReference type="EMBL" id="JACAZI010000007">
    <property type="protein sequence ID" value="KAF7356444.1"/>
    <property type="molecule type" value="Genomic_DNA"/>
</dbReference>
<evidence type="ECO:0000313" key="9">
    <source>
        <dbReference type="EMBL" id="KAF7356444.1"/>
    </source>
</evidence>
<evidence type="ECO:0000256" key="1">
    <source>
        <dbReference type="ARBA" id="ARBA00008518"/>
    </source>
</evidence>
<dbReference type="InterPro" id="IPR013083">
    <property type="entry name" value="Znf_RING/FYVE/PHD"/>
</dbReference>
<feature type="domain" description="RING-type" evidence="8">
    <location>
        <begin position="3"/>
        <end position="47"/>
    </location>
</feature>
<name>A0A8H6YCF5_9AGAR</name>
<evidence type="ECO:0000256" key="4">
    <source>
        <dbReference type="ARBA" id="ARBA00022833"/>
    </source>
</evidence>
<accession>A0A8H6YCF5</accession>
<evidence type="ECO:0000256" key="6">
    <source>
        <dbReference type="SAM" id="Coils"/>
    </source>
</evidence>
<dbReference type="PANTHER" id="PTHR24103">
    <property type="entry name" value="E3 UBIQUITIN-PROTEIN LIGASE TRIM"/>
    <property type="match status" value="1"/>
</dbReference>
<proteinExistence type="inferred from homology"/>
<evidence type="ECO:0000256" key="5">
    <source>
        <dbReference type="PROSITE-ProRule" id="PRU00175"/>
    </source>
</evidence>
<dbReference type="PROSITE" id="PS00518">
    <property type="entry name" value="ZF_RING_1"/>
    <property type="match status" value="1"/>
</dbReference>
<feature type="coiled-coil region" evidence="6">
    <location>
        <begin position="82"/>
        <end position="186"/>
    </location>
</feature>
<dbReference type="OrthoDB" id="6270329at2759"/>
<organism evidence="9 10">
    <name type="scientific">Mycena venus</name>
    <dbReference type="NCBI Taxonomy" id="2733690"/>
    <lineage>
        <taxon>Eukaryota</taxon>
        <taxon>Fungi</taxon>
        <taxon>Dikarya</taxon>
        <taxon>Basidiomycota</taxon>
        <taxon>Agaricomycotina</taxon>
        <taxon>Agaricomycetes</taxon>
        <taxon>Agaricomycetidae</taxon>
        <taxon>Agaricales</taxon>
        <taxon>Marasmiineae</taxon>
        <taxon>Mycenaceae</taxon>
        <taxon>Mycena</taxon>
    </lineage>
</organism>
<evidence type="ECO:0000313" key="10">
    <source>
        <dbReference type="Proteomes" id="UP000620124"/>
    </source>
</evidence>
<evidence type="ECO:0000256" key="7">
    <source>
        <dbReference type="SAM" id="MobiDB-lite"/>
    </source>
</evidence>
<keyword evidence="4" id="KW-0862">Zinc</keyword>
<dbReference type="InterPro" id="IPR050143">
    <property type="entry name" value="TRIM/RBCC"/>
</dbReference>
<dbReference type="Proteomes" id="UP000620124">
    <property type="component" value="Unassembled WGS sequence"/>
</dbReference>
<feature type="region of interest" description="Disordered" evidence="7">
    <location>
        <begin position="264"/>
        <end position="298"/>
    </location>
</feature>
<dbReference type="AlphaFoldDB" id="A0A8H6YCF5"/>
<reference evidence="9" key="1">
    <citation type="submission" date="2020-05" db="EMBL/GenBank/DDBJ databases">
        <title>Mycena genomes resolve the evolution of fungal bioluminescence.</title>
        <authorList>
            <person name="Tsai I.J."/>
        </authorList>
    </citation>
    <scope>NUCLEOTIDE SEQUENCE</scope>
    <source>
        <strain evidence="9">CCC161011</strain>
    </source>
</reference>
<evidence type="ECO:0000256" key="2">
    <source>
        <dbReference type="ARBA" id="ARBA00022723"/>
    </source>
</evidence>